<evidence type="ECO:0000313" key="1">
    <source>
        <dbReference type="EMBL" id="QHT11945.1"/>
    </source>
</evidence>
<reference evidence="1" key="1">
    <citation type="journal article" date="2020" name="Nature">
        <title>Giant virus diversity and host interactions through global metagenomics.</title>
        <authorList>
            <person name="Schulz F."/>
            <person name="Roux S."/>
            <person name="Paez-Espino D."/>
            <person name="Jungbluth S."/>
            <person name="Walsh D.A."/>
            <person name="Denef V.J."/>
            <person name="McMahon K.D."/>
            <person name="Konstantinidis K.T."/>
            <person name="Eloe-Fadrosh E.A."/>
            <person name="Kyrpides N.C."/>
            <person name="Woyke T."/>
        </authorList>
    </citation>
    <scope>NUCLEOTIDE SEQUENCE</scope>
    <source>
        <strain evidence="1">GVMAG-M-3300023174-124</strain>
    </source>
</reference>
<dbReference type="EMBL" id="MN739539">
    <property type="protein sequence ID" value="QHT11945.1"/>
    <property type="molecule type" value="Genomic_DNA"/>
</dbReference>
<dbReference type="AlphaFoldDB" id="A0A6C0D8B9"/>
<sequence length="100" mass="11796">MSDIHPYLGVPKLVYNPKKRPISEEEEDAEIVIKHVSYKPNEKSEFVFYECYDVSGEMQYEKVELPTLPSKPSSQIINVHRSFPECVHRIILYFSYKRPC</sequence>
<protein>
    <submittedName>
        <fullName evidence="1">Uncharacterized protein</fullName>
    </submittedName>
</protein>
<name>A0A6C0D8B9_9ZZZZ</name>
<proteinExistence type="predicted"/>
<organism evidence="1">
    <name type="scientific">viral metagenome</name>
    <dbReference type="NCBI Taxonomy" id="1070528"/>
    <lineage>
        <taxon>unclassified sequences</taxon>
        <taxon>metagenomes</taxon>
        <taxon>organismal metagenomes</taxon>
    </lineage>
</organism>
<accession>A0A6C0D8B9</accession>